<name>A0ABV7GM14_9RHOB</name>
<dbReference type="Gene3D" id="3.40.50.10140">
    <property type="entry name" value="Toll/interleukin-1 receptor homology (TIR) domain"/>
    <property type="match status" value="1"/>
</dbReference>
<dbReference type="RefSeq" id="WP_317389200.1">
    <property type="nucleotide sequence ID" value="NZ_JBHRTB010000004.1"/>
</dbReference>
<protein>
    <submittedName>
        <fullName evidence="2">Toll/interleukin-1 receptor domain-containing protein</fullName>
    </submittedName>
</protein>
<proteinExistence type="predicted"/>
<feature type="domain" description="TIR" evidence="1">
    <location>
        <begin position="129"/>
        <end position="267"/>
    </location>
</feature>
<comment type="caution">
    <text evidence="2">The sequence shown here is derived from an EMBL/GenBank/DDBJ whole genome shotgun (WGS) entry which is preliminary data.</text>
</comment>
<keyword evidence="2" id="KW-0675">Receptor</keyword>
<evidence type="ECO:0000259" key="1">
    <source>
        <dbReference type="PROSITE" id="PS50104"/>
    </source>
</evidence>
<dbReference type="InterPro" id="IPR035897">
    <property type="entry name" value="Toll_tir_struct_dom_sf"/>
</dbReference>
<evidence type="ECO:0000313" key="2">
    <source>
        <dbReference type="EMBL" id="MFC3141249.1"/>
    </source>
</evidence>
<gene>
    <name evidence="2" type="ORF">ACFOGP_00920</name>
</gene>
<accession>A0ABV7GM14</accession>
<reference evidence="3" key="1">
    <citation type="journal article" date="2019" name="Int. J. Syst. Evol. Microbiol.">
        <title>The Global Catalogue of Microorganisms (GCM) 10K type strain sequencing project: providing services to taxonomists for standard genome sequencing and annotation.</title>
        <authorList>
            <consortium name="The Broad Institute Genomics Platform"/>
            <consortium name="The Broad Institute Genome Sequencing Center for Infectious Disease"/>
            <person name="Wu L."/>
            <person name="Ma J."/>
        </authorList>
    </citation>
    <scope>NUCLEOTIDE SEQUENCE [LARGE SCALE GENOMIC DNA]</scope>
    <source>
        <strain evidence="3">KCTC 52366</strain>
    </source>
</reference>
<dbReference type="Proteomes" id="UP001595632">
    <property type="component" value="Unassembled WGS sequence"/>
</dbReference>
<dbReference type="InterPro" id="IPR000157">
    <property type="entry name" value="TIR_dom"/>
</dbReference>
<evidence type="ECO:0000313" key="3">
    <source>
        <dbReference type="Proteomes" id="UP001595632"/>
    </source>
</evidence>
<sequence>MNPIYQISAFGHTKHFTKEINEALSKQLGEFGLSVGNEVVIDLNGSITSKNPKISAVGLFFGNDSKLAYTRPPALSDYDPIIPIVSSLERCSIELPTNVSAYNAMPSGGPNSPTRIAAAAIEALGLMPSRRRVFLSYRRNEARKAALQLFDELSERQFDVFLDTHEIRPGAVFQDVLWHHLSDCDVMLMLDTTSYFKSRWTTEEFGQANLKKASILRIGYPGVVRDNNLSVTDTLALSDADFTEDETFTASALDRLADGVERLRSKSVAVRQSNLVGSFRAAVKQFKGDLSGPGQLRRVLATFPEGKELRVYPVVGVPTSEVVNRIVLDAEEHECALLYDNIGILQSWQEHLEWLGERVDRFHWIKAEASYQALKGILG</sequence>
<dbReference type="PROSITE" id="PS50104">
    <property type="entry name" value="TIR"/>
    <property type="match status" value="1"/>
</dbReference>
<dbReference type="Pfam" id="PF13676">
    <property type="entry name" value="TIR_2"/>
    <property type="match status" value="1"/>
</dbReference>
<keyword evidence="3" id="KW-1185">Reference proteome</keyword>
<organism evidence="2 3">
    <name type="scientific">Psychromarinibacter halotolerans</name>
    <dbReference type="NCBI Taxonomy" id="1775175"/>
    <lineage>
        <taxon>Bacteria</taxon>
        <taxon>Pseudomonadati</taxon>
        <taxon>Pseudomonadota</taxon>
        <taxon>Alphaproteobacteria</taxon>
        <taxon>Rhodobacterales</taxon>
        <taxon>Paracoccaceae</taxon>
        <taxon>Psychromarinibacter</taxon>
    </lineage>
</organism>
<dbReference type="SUPFAM" id="SSF52200">
    <property type="entry name" value="Toll/Interleukin receptor TIR domain"/>
    <property type="match status" value="1"/>
</dbReference>
<dbReference type="EMBL" id="JBHRTB010000004">
    <property type="protein sequence ID" value="MFC3141249.1"/>
    <property type="molecule type" value="Genomic_DNA"/>
</dbReference>